<evidence type="ECO:0000313" key="5">
    <source>
        <dbReference type="EMBL" id="MBP2400592.1"/>
    </source>
</evidence>
<dbReference type="RefSeq" id="WP_209513205.1">
    <property type="nucleotide sequence ID" value="NZ_JAGIOH010000001.1"/>
</dbReference>
<dbReference type="Gene3D" id="1.10.10.60">
    <property type="entry name" value="Homeodomain-like"/>
    <property type="match status" value="1"/>
</dbReference>
<dbReference type="SUPFAM" id="SSF46689">
    <property type="entry name" value="Homeodomain-like"/>
    <property type="match status" value="1"/>
</dbReference>
<keyword evidence="1" id="KW-0805">Transcription regulation</keyword>
<reference evidence="5 6" key="1">
    <citation type="submission" date="2021-03" db="EMBL/GenBank/DDBJ databases">
        <title>Sequencing the genomes of 1000 actinobacteria strains.</title>
        <authorList>
            <person name="Klenk H.-P."/>
        </authorList>
    </citation>
    <scope>NUCLEOTIDE SEQUENCE [LARGE SCALE GENOMIC DNA]</scope>
    <source>
        <strain evidence="5 6">DSM 41480</strain>
    </source>
</reference>
<protein>
    <submittedName>
        <fullName evidence="5">AraC-like DNA-binding protein</fullName>
    </submittedName>
</protein>
<dbReference type="Pfam" id="PF12833">
    <property type="entry name" value="HTH_18"/>
    <property type="match status" value="1"/>
</dbReference>
<dbReference type="InterPro" id="IPR009057">
    <property type="entry name" value="Homeodomain-like_sf"/>
</dbReference>
<gene>
    <name evidence="5" type="ORF">JO379_000061</name>
</gene>
<name>A0ABS4XVR1_9ACTN</name>
<dbReference type="GeneID" id="91573491"/>
<evidence type="ECO:0000256" key="2">
    <source>
        <dbReference type="ARBA" id="ARBA00023125"/>
    </source>
</evidence>
<dbReference type="InterPro" id="IPR018060">
    <property type="entry name" value="HTH_AraC"/>
</dbReference>
<dbReference type="SMART" id="SM00342">
    <property type="entry name" value="HTH_ARAC"/>
    <property type="match status" value="1"/>
</dbReference>
<dbReference type="PROSITE" id="PS01124">
    <property type="entry name" value="HTH_ARAC_FAMILY_2"/>
    <property type="match status" value="1"/>
</dbReference>
<dbReference type="PANTHER" id="PTHR46796:SF15">
    <property type="entry name" value="BLL1074 PROTEIN"/>
    <property type="match status" value="1"/>
</dbReference>
<dbReference type="EMBL" id="JAGIOH010000001">
    <property type="protein sequence ID" value="MBP2400592.1"/>
    <property type="molecule type" value="Genomic_DNA"/>
</dbReference>
<dbReference type="PANTHER" id="PTHR46796">
    <property type="entry name" value="HTH-TYPE TRANSCRIPTIONAL ACTIVATOR RHAS-RELATED"/>
    <property type="match status" value="1"/>
</dbReference>
<keyword evidence="2" id="KW-0238">DNA-binding</keyword>
<evidence type="ECO:0000256" key="3">
    <source>
        <dbReference type="ARBA" id="ARBA00023163"/>
    </source>
</evidence>
<organism evidence="5 6">
    <name type="scientific">Streptomyces syringium</name>
    <dbReference type="NCBI Taxonomy" id="76729"/>
    <lineage>
        <taxon>Bacteria</taxon>
        <taxon>Bacillati</taxon>
        <taxon>Actinomycetota</taxon>
        <taxon>Actinomycetes</taxon>
        <taxon>Kitasatosporales</taxon>
        <taxon>Streptomycetaceae</taxon>
        <taxon>Streptomyces</taxon>
    </lineage>
</organism>
<evidence type="ECO:0000313" key="6">
    <source>
        <dbReference type="Proteomes" id="UP001519291"/>
    </source>
</evidence>
<comment type="caution">
    <text evidence="5">The sequence shown here is derived from an EMBL/GenBank/DDBJ whole genome shotgun (WGS) entry which is preliminary data.</text>
</comment>
<keyword evidence="3" id="KW-0804">Transcription</keyword>
<dbReference type="Proteomes" id="UP001519291">
    <property type="component" value="Unassembled WGS sequence"/>
</dbReference>
<sequence>MSYAGYRLHGAPPRRKLFIPATTVSLLLSWGDPMRVVASGNDGLAGTRWEMALVGLHTTAVTTEVGGTAQGVQLELTPLGAYAMFGLPMRHLADMMVDPAAVLGRPWVDRLVGRLTQTSDWARRWKVLDEAVAGRLAMGPQPSPVVTEAWQRLSASGGTMTIGDLATLTGRCRRRLEALFREQIGLPPKRLARILRFQRVITIPHAPDRNWAELAALCGYHDQSHLSREFRALTGLTANQFRRLANTPGDTTAVPVYGRIVTVRPH</sequence>
<dbReference type="InterPro" id="IPR050204">
    <property type="entry name" value="AraC_XylS_family_regulators"/>
</dbReference>
<keyword evidence="6" id="KW-1185">Reference proteome</keyword>
<proteinExistence type="predicted"/>
<evidence type="ECO:0000256" key="1">
    <source>
        <dbReference type="ARBA" id="ARBA00023015"/>
    </source>
</evidence>
<feature type="domain" description="HTH araC/xylS-type" evidence="4">
    <location>
        <begin position="143"/>
        <end position="244"/>
    </location>
</feature>
<evidence type="ECO:0000259" key="4">
    <source>
        <dbReference type="PROSITE" id="PS01124"/>
    </source>
</evidence>
<accession>A0ABS4XVR1</accession>